<reference evidence="2" key="1">
    <citation type="submission" date="2023-05" db="EMBL/GenBank/DDBJ databases">
        <authorList>
            <person name="Stuckert A."/>
        </authorList>
    </citation>
    <scope>NUCLEOTIDE SEQUENCE</scope>
</reference>
<keyword evidence="3" id="KW-1185">Reference proteome</keyword>
<sequence>MTQTFCELMKVRLFFLGLVARDVCQRPTNTEINGHNVLCEDSDKHGCAKHLDMGMFLILTVLGLFIALYQGSWIQFEIHQNT</sequence>
<protein>
    <submittedName>
        <fullName evidence="2">Uncharacterized protein</fullName>
    </submittedName>
</protein>
<name>A0ABN9CKB2_9NEOB</name>
<keyword evidence="1" id="KW-0812">Transmembrane</keyword>
<keyword evidence="1" id="KW-0472">Membrane</keyword>
<dbReference type="Proteomes" id="UP001162483">
    <property type="component" value="Unassembled WGS sequence"/>
</dbReference>
<feature type="transmembrane region" description="Helical" evidence="1">
    <location>
        <begin position="54"/>
        <end position="76"/>
    </location>
</feature>
<comment type="caution">
    <text evidence="2">The sequence shown here is derived from an EMBL/GenBank/DDBJ whole genome shotgun (WGS) entry which is preliminary data.</text>
</comment>
<dbReference type="EMBL" id="CATNWA010010443">
    <property type="protein sequence ID" value="CAI9559908.1"/>
    <property type="molecule type" value="Genomic_DNA"/>
</dbReference>
<evidence type="ECO:0000256" key="1">
    <source>
        <dbReference type="SAM" id="Phobius"/>
    </source>
</evidence>
<proteinExistence type="predicted"/>
<evidence type="ECO:0000313" key="3">
    <source>
        <dbReference type="Proteomes" id="UP001162483"/>
    </source>
</evidence>
<evidence type="ECO:0000313" key="2">
    <source>
        <dbReference type="EMBL" id="CAI9559908.1"/>
    </source>
</evidence>
<accession>A0ABN9CKB2</accession>
<organism evidence="2 3">
    <name type="scientific">Staurois parvus</name>
    <dbReference type="NCBI Taxonomy" id="386267"/>
    <lineage>
        <taxon>Eukaryota</taxon>
        <taxon>Metazoa</taxon>
        <taxon>Chordata</taxon>
        <taxon>Craniata</taxon>
        <taxon>Vertebrata</taxon>
        <taxon>Euteleostomi</taxon>
        <taxon>Amphibia</taxon>
        <taxon>Batrachia</taxon>
        <taxon>Anura</taxon>
        <taxon>Neobatrachia</taxon>
        <taxon>Ranoidea</taxon>
        <taxon>Ranidae</taxon>
        <taxon>Staurois</taxon>
    </lineage>
</organism>
<keyword evidence="1" id="KW-1133">Transmembrane helix</keyword>
<gene>
    <name evidence="2" type="ORF">SPARVUS_LOCUS5156834</name>
</gene>